<reference evidence="1 2" key="1">
    <citation type="submission" date="2018-10" db="EMBL/GenBank/DDBJ databases">
        <title>Geobacillus stearothermophilus in processing lines of powdered infant formula.</title>
        <authorList>
            <person name="Rhee M.S."/>
            <person name="Choi I.-G."/>
            <person name="Cho T.J."/>
            <person name="Park B."/>
        </authorList>
    </citation>
    <scope>NUCLEOTIDE SEQUENCE [LARGE SCALE GENOMIC DNA]</scope>
    <source>
        <strain evidence="1 2">FHS-PPGT130</strain>
    </source>
</reference>
<dbReference type="Proteomes" id="UP000266922">
    <property type="component" value="Unassembled WGS sequence"/>
</dbReference>
<evidence type="ECO:0000313" key="1">
    <source>
        <dbReference type="EMBL" id="RLQ13509.1"/>
    </source>
</evidence>
<gene>
    <name evidence="1" type="ORF">D9548_11185</name>
</gene>
<dbReference type="OrthoDB" id="9776649at2"/>
<proteinExistence type="predicted"/>
<sequence>MANPWVLHRAGLINFWYYDEQYFHFADGKLLLRGSNGAGKSVTMQSLIPVLLDGKKTPDRLDPFGSRARRMEDYLLGEKDVVNRDERTGYLFLEYKRKASDQYVTTGIGLRAKRQKSLDFWGFVMFDNRRIGYDLQLYKQEKTGEKIPLTKRELAALLGAGGTVVETQKEYMELVNKHVFRFESLEAFQELIELLIQLRSPKLSKDFKPTVIYEILESSLPPLTDDELRHLSETIENMDQAKQQLEQLERDERALKRLCDQYRLYNEYMIAEKAAEYVKAVKQAEQLAAEQQRLHDEEEKTRKALDELEESITRLGREEDVLRAREIDLAGHEVFQQAEKYEQLKAERQRLEERRERHEQTIAEKERQERQHRRRLDEAEARLDDLERKLEDELEQLRMDADEGSFSLHETNEDDFHRHRQKQQEFSFAAWKQEADRHIEQLEELARLWRRHDEVKRRYEEASSEAGERRREMDEWRHQQWKWEELFEEEKERFEQAVLAWVEQGGIDVSETDIQAFLQQMGALYEQYSLDDLKRPFVQAYYDAVGKKKDEKWRLEHDIRMLEEKRAEREAELRQWREQRDPEPERDEQTTAARLALEEKGIPFVPLYAAVEFVDDVPDDVRERIESALSHAGLLDALITAREIDVACDRVLIPKPVHMAHTLADYLRPDANAPVSMERIDEVLRSIVITDADQEGGMTIDETGRYSLGLVRGHAPRRSKAMFIGRAARERWRLENIAALEAEIAAVGQEIDRLRGAHQAVEAAIQALADWLASFPSDRDVRTAFDEAQEARRQAESKEREWKRQEEKAALLAREWKQIKQQLHDESAELDLAFTLDGCEQAQLAMKSYVRHVHELEVLYRETCHTEAMIAQQRERLAALETEIDEAKGERNRLRDETERLALRIAEMERTLAQMGADDIRAEIARIQERLAFLRQEIPRLVNERARTEQRLMRLVEEREKGAQREAFARELAAMWEKSFAREAALGLVDLDRSRSLLEQAKEAKQRYEAVLKETRSSLLARLNTVFFQESSNLTEYRASFEPLEEQTKPEWTAAAPDDEMAMKAADWREKQERHVIYLDYKGERATPFAVLAEVERDIVLQHEYMKEQDRELYEDVILKSVGRILRSRIQRAERWVNEMNKLMGGLDTSSGLVLSIQWKPKTAETEAELDTKELVRLLRLDPRLLREEDLQRVTNHFRSKIARARELLEERGQGSTLHQIIKEVLDYRKWFSFTLYYEKTNEPKRELTNHRFYQFSGGEKAMAMYIPLFAAAYSRYQEAGDDAPYIISLDEAFAGVDENNIRNLFGLVEQLGFNYIMNSQALWGDYDTVPALSICELVRPRNASFVTVIHYRWNGRVKQLMVDDKEWEMIET</sequence>
<organism evidence="1 2">
    <name type="scientific">Geobacillus stearothermophilus</name>
    <name type="common">Bacillus stearothermophilus</name>
    <dbReference type="NCBI Taxonomy" id="1422"/>
    <lineage>
        <taxon>Bacteria</taxon>
        <taxon>Bacillati</taxon>
        <taxon>Bacillota</taxon>
        <taxon>Bacilli</taxon>
        <taxon>Bacillales</taxon>
        <taxon>Anoxybacillaceae</taxon>
        <taxon>Geobacillus</taxon>
    </lineage>
</organism>
<comment type="caution">
    <text evidence="1">The sequence shown here is derived from an EMBL/GenBank/DDBJ whole genome shotgun (WGS) entry which is preliminary data.</text>
</comment>
<dbReference type="EMBL" id="RCTJ01000042">
    <property type="protein sequence ID" value="RLQ13509.1"/>
    <property type="molecule type" value="Genomic_DNA"/>
</dbReference>
<name>A0A0K9HMZ9_GEOSE</name>
<evidence type="ECO:0000313" key="2">
    <source>
        <dbReference type="Proteomes" id="UP000266922"/>
    </source>
</evidence>
<dbReference type="Gene3D" id="3.40.50.300">
    <property type="entry name" value="P-loop containing nucleotide triphosphate hydrolases"/>
    <property type="match status" value="2"/>
</dbReference>
<dbReference type="InterPro" id="IPR013496">
    <property type="entry name" value="CHP02680"/>
</dbReference>
<dbReference type="InterPro" id="IPR027417">
    <property type="entry name" value="P-loop_NTPase"/>
</dbReference>
<dbReference type="NCBIfam" id="TIGR02680">
    <property type="entry name" value="TIGR02680 family protein"/>
    <property type="match status" value="1"/>
</dbReference>
<dbReference type="Pfam" id="PF13558">
    <property type="entry name" value="SbcC_Walker_B"/>
    <property type="match status" value="1"/>
</dbReference>
<accession>A0A0K9HMZ9</accession>
<dbReference type="RefSeq" id="WP_049624944.1">
    <property type="nucleotide sequence ID" value="NZ_LDNS01000095.1"/>
</dbReference>
<protein>
    <submittedName>
        <fullName evidence="1">TIGR02680 family protein</fullName>
    </submittedName>
</protein>
<dbReference type="SUPFAM" id="SSF52540">
    <property type="entry name" value="P-loop containing nucleoside triphosphate hydrolases"/>
    <property type="match status" value="1"/>
</dbReference>